<dbReference type="Pfam" id="PF01011">
    <property type="entry name" value="PQQ"/>
    <property type="match status" value="1"/>
</dbReference>
<dbReference type="InterPro" id="IPR002372">
    <property type="entry name" value="PQQ_rpt_dom"/>
</dbReference>
<comment type="caution">
    <text evidence="10">The sequence shown here is derived from an EMBL/GenBank/DDBJ whole genome shotgun (WGS) entry which is preliminary data.</text>
</comment>
<gene>
    <name evidence="10" type="ORF">L288_08645</name>
</gene>
<proteinExistence type="inferred from homology"/>
<dbReference type="EMBL" id="ATHO01000071">
    <property type="protein sequence ID" value="EQB08082.1"/>
    <property type="molecule type" value="Genomic_DNA"/>
</dbReference>
<organism evidence="10 11">
    <name type="scientific">Sphingobium quisquiliarum P25</name>
    <dbReference type="NCBI Taxonomy" id="1329909"/>
    <lineage>
        <taxon>Bacteria</taxon>
        <taxon>Pseudomonadati</taxon>
        <taxon>Pseudomonadota</taxon>
        <taxon>Alphaproteobacteria</taxon>
        <taxon>Sphingomonadales</taxon>
        <taxon>Sphingomonadaceae</taxon>
        <taxon>Sphingobium</taxon>
    </lineage>
</organism>
<evidence type="ECO:0000259" key="9">
    <source>
        <dbReference type="PROSITE" id="PS51007"/>
    </source>
</evidence>
<dbReference type="SUPFAM" id="SSF50998">
    <property type="entry name" value="Quinoprotein alcohol dehydrogenase-like"/>
    <property type="match status" value="1"/>
</dbReference>
<comment type="similarity">
    <text evidence="2">Belongs to the bacterial PQQ dehydrogenase family.</text>
</comment>
<name>T0H524_9SPHN</name>
<reference evidence="10 11" key="1">
    <citation type="journal article" date="2013" name="Genome Announc.">
        <title>Draft Genome Sequence of Sphingobium quisquiliarum Strain P25T, a Novel Hexachlorocyclohexane (HCH)-Degrading Bacterium Isolated from an HCH Dumpsite.</title>
        <authorList>
            <person name="Kumar Singh A."/>
            <person name="Sangwan N."/>
            <person name="Sharma A."/>
            <person name="Gupta V."/>
            <person name="Khurana J.P."/>
            <person name="Lal R."/>
        </authorList>
    </citation>
    <scope>NUCLEOTIDE SEQUENCE [LARGE SCALE GENOMIC DNA]</scope>
    <source>
        <strain evidence="10 11">P25</strain>
    </source>
</reference>
<keyword evidence="5" id="KW-0732">Signal</keyword>
<keyword evidence="3 8" id="KW-0349">Heme</keyword>
<dbReference type="PANTHER" id="PTHR32303">
    <property type="entry name" value="QUINOPROTEIN ALCOHOL DEHYDROGENASE (CYTOCHROME C)"/>
    <property type="match status" value="1"/>
</dbReference>
<keyword evidence="7 8" id="KW-0408">Iron</keyword>
<evidence type="ECO:0000256" key="6">
    <source>
        <dbReference type="ARBA" id="ARBA00023002"/>
    </source>
</evidence>
<dbReference type="Pfam" id="PF13360">
    <property type="entry name" value="PQQ_2"/>
    <property type="match status" value="1"/>
</dbReference>
<evidence type="ECO:0000313" key="11">
    <source>
        <dbReference type="Proteomes" id="UP000015525"/>
    </source>
</evidence>
<evidence type="ECO:0000256" key="3">
    <source>
        <dbReference type="ARBA" id="ARBA00022617"/>
    </source>
</evidence>
<dbReference type="SMART" id="SM00564">
    <property type="entry name" value="PQQ"/>
    <property type="match status" value="7"/>
</dbReference>
<dbReference type="PANTHER" id="PTHR32303:SF10">
    <property type="entry name" value="OUTER MEMBRANE PROTEIN ASSEMBLY FACTOR BAMB"/>
    <property type="match status" value="1"/>
</dbReference>
<dbReference type="GO" id="GO:0009055">
    <property type="term" value="F:electron transfer activity"/>
    <property type="evidence" value="ECO:0007669"/>
    <property type="project" value="InterPro"/>
</dbReference>
<evidence type="ECO:0000256" key="5">
    <source>
        <dbReference type="ARBA" id="ARBA00022729"/>
    </source>
</evidence>
<dbReference type="SUPFAM" id="SSF46626">
    <property type="entry name" value="Cytochrome c"/>
    <property type="match status" value="1"/>
</dbReference>
<dbReference type="AlphaFoldDB" id="T0H524"/>
<dbReference type="InterPro" id="IPR018391">
    <property type="entry name" value="PQQ_b-propeller_rpt"/>
</dbReference>
<dbReference type="Pfam" id="PF13442">
    <property type="entry name" value="Cytochrome_CBB3"/>
    <property type="match status" value="1"/>
</dbReference>
<dbReference type="Proteomes" id="UP000015525">
    <property type="component" value="Unassembled WGS sequence"/>
</dbReference>
<evidence type="ECO:0000256" key="1">
    <source>
        <dbReference type="ARBA" id="ARBA00001931"/>
    </source>
</evidence>
<keyword evidence="4 8" id="KW-0479">Metal-binding</keyword>
<evidence type="ECO:0000313" key="10">
    <source>
        <dbReference type="EMBL" id="EQB08082.1"/>
    </source>
</evidence>
<evidence type="ECO:0000256" key="2">
    <source>
        <dbReference type="ARBA" id="ARBA00008156"/>
    </source>
</evidence>
<keyword evidence="11" id="KW-1185">Reference proteome</keyword>
<protein>
    <recommendedName>
        <fullName evidence="9">Cytochrome c domain-containing protein</fullName>
    </recommendedName>
</protein>
<dbReference type="GO" id="GO:0046872">
    <property type="term" value="F:metal ion binding"/>
    <property type="evidence" value="ECO:0007669"/>
    <property type="project" value="UniProtKB-KW"/>
</dbReference>
<evidence type="ECO:0000256" key="7">
    <source>
        <dbReference type="ARBA" id="ARBA00023004"/>
    </source>
</evidence>
<dbReference type="Gene3D" id="2.140.10.10">
    <property type="entry name" value="Quinoprotein alcohol dehydrogenase-like superfamily"/>
    <property type="match status" value="2"/>
</dbReference>
<evidence type="ECO:0000256" key="8">
    <source>
        <dbReference type="PROSITE-ProRule" id="PRU00433"/>
    </source>
</evidence>
<sequence>MANRHRNQSASEMIGSGSNGWSLRSILFALGGSLLLGGCQAPNDGNETVAANEAAAISGPALDNGFPVMNADLAVEGFVLFKQNCSTCHDHPSGPTPSRAVLGSLTRERIYAALTTGVMQPMAAGLTDAQKRLLAAMLPQEKPLREPSLTANMCKTPAPPAAASADGSWTGWSSDLTNRRFQPAGGLAAADVPRLKLKWAFAYPGGVGGLPVVSDGWLYGASAKGNVFALDARTGCTRWTAKVPGEVRGAPVIGTVQAPGGAKARMLFVADALGNVAAFDARTGKQRWATRLFTEETRRISGSPVLYGNRLFVPIAAFESQMAPVPTYECCKARGGLAAIDAVTGRIVWSKDVFTEPLRPTKVNAAGAQNYGPAGASVWSAPTIDPKRGAVYVTTGNAYTEPASSASDALIAFDLRTGQIRWSSQALPQDAWVAGCDRKPHANCPRKLGPDSDLSMPGALVTLNSGKDILVAGSKGGVVYAFDPDNKGKILWQTRLARPNPQGSLTFGTAVVGQIAYFPISFDQPEGGMAAVDLATGRQVWRKPAQPAVCSWGKDFCSAAQRSPPSAVPGIVFAGSNDGHIRAYAASSGDIVWSFDMARTINAVNGAQARGGAMGRGGQTIAGGMVYVNAGAGLGRGGNALMAFSVDGR</sequence>
<dbReference type="GO" id="GO:0016491">
    <property type="term" value="F:oxidoreductase activity"/>
    <property type="evidence" value="ECO:0007669"/>
    <property type="project" value="UniProtKB-KW"/>
</dbReference>
<feature type="domain" description="Cytochrome c" evidence="9">
    <location>
        <begin position="72"/>
        <end position="142"/>
    </location>
</feature>
<dbReference type="InterPro" id="IPR011047">
    <property type="entry name" value="Quinoprotein_ADH-like_sf"/>
</dbReference>
<accession>T0H524</accession>
<keyword evidence="6" id="KW-0560">Oxidoreductase</keyword>
<dbReference type="InterPro" id="IPR036909">
    <property type="entry name" value="Cyt_c-like_dom_sf"/>
</dbReference>
<dbReference type="GO" id="GO:0020037">
    <property type="term" value="F:heme binding"/>
    <property type="evidence" value="ECO:0007669"/>
    <property type="project" value="InterPro"/>
</dbReference>
<dbReference type="InterPro" id="IPR009056">
    <property type="entry name" value="Cyt_c-like_dom"/>
</dbReference>
<dbReference type="PROSITE" id="PS51007">
    <property type="entry name" value="CYTC"/>
    <property type="match status" value="1"/>
</dbReference>
<dbReference type="PATRIC" id="fig|1329909.3.peg.1670"/>
<evidence type="ECO:0000256" key="4">
    <source>
        <dbReference type="ARBA" id="ARBA00022723"/>
    </source>
</evidence>
<comment type="cofactor">
    <cofactor evidence="1">
        <name>pyrroloquinoline quinone</name>
        <dbReference type="ChEBI" id="CHEBI:58442"/>
    </cofactor>
</comment>